<dbReference type="AlphaFoldDB" id="A0A016XLG1"/>
<dbReference type="SUPFAM" id="SSF56925">
    <property type="entry name" value="OMPA-like"/>
    <property type="match status" value="1"/>
</dbReference>
<proteinExistence type="predicted"/>
<sequence length="218" mass="23310">MLLPHPRRAGSTAQASFLALLLTCDSSAHAQSEFSGPSLGAQVDFMNTSTELTFDGAPYSYGAPSQTLRLQTAYGLSLGPETLLNLGASTQLGDVDGGRTILNESETEITLSRGTALYVEPAYAIHPDTVLYGKFALIQAQVELAVNDDDPSRLERKLKGQGFGLGVRHLLAPSLYLQIEFMQMNYDKTRITSKDDPDAGLPLGIDATSANVGLGLQF</sequence>
<accession>A0A016XLG1</accession>
<evidence type="ECO:0000313" key="6">
    <source>
        <dbReference type="Proteomes" id="UP000023268"/>
    </source>
</evidence>
<evidence type="ECO:0000256" key="2">
    <source>
        <dbReference type="ARBA" id="ARBA00022729"/>
    </source>
</evidence>
<dbReference type="OrthoDB" id="8759244at2"/>
<keyword evidence="2 3" id="KW-0732">Signal</keyword>
<dbReference type="InterPro" id="IPR011250">
    <property type="entry name" value="OMP/PagP_B-barrel"/>
</dbReference>
<organism evidence="5 6">
    <name type="scientific">Hylemonella gracilis str. Niagara R</name>
    <dbReference type="NCBI Taxonomy" id="1458275"/>
    <lineage>
        <taxon>Bacteria</taxon>
        <taxon>Pseudomonadati</taxon>
        <taxon>Pseudomonadota</taxon>
        <taxon>Betaproteobacteria</taxon>
        <taxon>Burkholderiales</taxon>
        <taxon>Comamonadaceae</taxon>
        <taxon>Hylemonella</taxon>
    </lineage>
</organism>
<evidence type="ECO:0000256" key="3">
    <source>
        <dbReference type="SAM" id="SignalP"/>
    </source>
</evidence>
<dbReference type="GO" id="GO:0009279">
    <property type="term" value="C:cell outer membrane"/>
    <property type="evidence" value="ECO:0007669"/>
    <property type="project" value="UniProtKB-SubCell"/>
</dbReference>
<name>A0A016XLG1_9BURK</name>
<dbReference type="InterPro" id="IPR027385">
    <property type="entry name" value="Beta-barrel_OMP"/>
</dbReference>
<dbReference type="RefSeq" id="WP_035608993.1">
    <property type="nucleotide sequence ID" value="NZ_JEMG01000001.1"/>
</dbReference>
<gene>
    <name evidence="5" type="ORF">AZ34_13940</name>
</gene>
<comment type="caution">
    <text evidence="5">The sequence shown here is derived from an EMBL/GenBank/DDBJ whole genome shotgun (WGS) entry which is preliminary data.</text>
</comment>
<dbReference type="Pfam" id="PF13505">
    <property type="entry name" value="OMP_b-brl"/>
    <property type="match status" value="1"/>
</dbReference>
<feature type="signal peptide" evidence="3">
    <location>
        <begin position="1"/>
        <end position="30"/>
    </location>
</feature>
<evidence type="ECO:0000259" key="4">
    <source>
        <dbReference type="Pfam" id="PF13505"/>
    </source>
</evidence>
<evidence type="ECO:0000256" key="1">
    <source>
        <dbReference type="ARBA" id="ARBA00004442"/>
    </source>
</evidence>
<dbReference type="Proteomes" id="UP000023268">
    <property type="component" value="Unassembled WGS sequence"/>
</dbReference>
<reference evidence="5 6" key="1">
    <citation type="submission" date="2014-02" db="EMBL/GenBank/DDBJ databases">
        <title>Draft Genome of Hylemonella gracilis isolated from the Niagara River.</title>
        <authorList>
            <person name="Pawlowski D.R."/>
            <person name="Koudelka G.B."/>
        </authorList>
    </citation>
    <scope>NUCLEOTIDE SEQUENCE [LARGE SCALE GENOMIC DNA]</scope>
    <source>
        <strain evidence="5 6">Niagara R</strain>
    </source>
</reference>
<evidence type="ECO:0000313" key="5">
    <source>
        <dbReference type="EMBL" id="EYC52934.1"/>
    </source>
</evidence>
<dbReference type="EMBL" id="JEMG01000001">
    <property type="protein sequence ID" value="EYC52934.1"/>
    <property type="molecule type" value="Genomic_DNA"/>
</dbReference>
<feature type="domain" description="Outer membrane protein beta-barrel" evidence="4">
    <location>
        <begin position="17"/>
        <end position="218"/>
    </location>
</feature>
<feature type="chain" id="PRO_5001492630" description="Outer membrane protein beta-barrel domain-containing protein" evidence="3">
    <location>
        <begin position="31"/>
        <end position="218"/>
    </location>
</feature>
<protein>
    <recommendedName>
        <fullName evidence="4">Outer membrane protein beta-barrel domain-containing protein</fullName>
    </recommendedName>
</protein>
<comment type="subcellular location">
    <subcellularLocation>
        <location evidence="1">Cell outer membrane</location>
    </subcellularLocation>
</comment>